<sequence>MTNAVSVNGTEYSWPKRPVVVVCIDGGDPSYLQRYLEEGAIPNIQRFIEQGFACLVDGVVPSFTCPNNMSIITGSPPLKHGISGNYYLDTGTWQPVVMTGPELLRCDTILAGFAHAGATVVSITAKEKLRRQLGKGLTASPGQISFSAEAARYCTLQENGIENVLSYVGLPQPDMYSMELSLFVLEAGLKLLNDKRPDLMYLSLTDYVQHKCPPESSEARFFYQQMDTAFGKLAEQDVVLALVADHGMSDKSNKQGAPNVIWLQDILDKSFGSGNTIVICPITDAFVGHHGALGGFVRVWCRGNASPEAVMTRISAIEGVELVLNKKSACGLFQLPEDREADVVVIARSDTCIGSSIDNHNLEGLHGTRLRTHGGLSEAKIPLIINRSLNNEYRMRVATRVLKSYQVFDLAINGTQ</sequence>
<organism evidence="2 3">
    <name type="scientific">Pseudomonas arcuscaelestis</name>
    <dbReference type="NCBI Taxonomy" id="2710591"/>
    <lineage>
        <taxon>Bacteria</taxon>
        <taxon>Pseudomonadati</taxon>
        <taxon>Pseudomonadota</taxon>
        <taxon>Gammaproteobacteria</taxon>
        <taxon>Pseudomonadales</taxon>
        <taxon>Pseudomonadaceae</taxon>
        <taxon>Pseudomonas</taxon>
    </lineage>
</organism>
<dbReference type="Gene3D" id="3.40.720.10">
    <property type="entry name" value="Alkaline Phosphatase, subunit A"/>
    <property type="match status" value="1"/>
</dbReference>
<dbReference type="InterPro" id="IPR023116">
    <property type="entry name" value="Phosphonoacetate_hydro_insert"/>
</dbReference>
<dbReference type="InterPro" id="IPR012710">
    <property type="entry name" value="Phosphonoacetate_hydro"/>
</dbReference>
<dbReference type="InterPro" id="IPR002591">
    <property type="entry name" value="Phosphodiest/P_Trfase"/>
</dbReference>
<reference evidence="2 3" key="1">
    <citation type="submission" date="2020-08" db="EMBL/GenBank/DDBJ databases">
        <title>Description of novel Pseudomonas species.</title>
        <authorList>
            <person name="Duman M."/>
            <person name="Mulet M."/>
            <person name="Altun S."/>
            <person name="Saticioglu I.B."/>
            <person name="Lalucat J."/>
            <person name="Garcia-Valdes E."/>
        </authorList>
    </citation>
    <scope>NUCLEOTIDE SEQUENCE [LARGE SCALE GENOMIC DNA]</scope>
    <source>
        <strain evidence="2 3">P66</strain>
    </source>
</reference>
<dbReference type="EC" id="3.11.1.2" evidence="1"/>
<evidence type="ECO:0000313" key="2">
    <source>
        <dbReference type="EMBL" id="MBM5457953.1"/>
    </source>
</evidence>
<proteinExistence type="predicted"/>
<gene>
    <name evidence="2" type="primary">phnA</name>
    <name evidence="2" type="ORF">H8F21_10305</name>
</gene>
<dbReference type="CDD" id="cd16018">
    <property type="entry name" value="Enpp"/>
    <property type="match status" value="1"/>
</dbReference>
<dbReference type="InterPro" id="IPR017850">
    <property type="entry name" value="Alkaline_phosphatase_core_sf"/>
</dbReference>
<dbReference type="SUPFAM" id="SSF53649">
    <property type="entry name" value="Alkaline phosphatase-like"/>
    <property type="match status" value="1"/>
</dbReference>
<protein>
    <recommendedName>
        <fullName evidence="1">Phosphonoacetate hydrolase</fullName>
        <ecNumber evidence="1">3.11.1.2</ecNumber>
    </recommendedName>
</protein>
<accession>A0ABS2BWI5</accession>
<keyword evidence="2" id="KW-0378">Hydrolase</keyword>
<keyword evidence="3" id="KW-1185">Reference proteome</keyword>
<evidence type="ECO:0000256" key="1">
    <source>
        <dbReference type="NCBIfam" id="TIGR02335"/>
    </source>
</evidence>
<dbReference type="PANTHER" id="PTHR10151:SF120">
    <property type="entry name" value="BIS(5'-ADENOSYL)-TRIPHOSPHATASE"/>
    <property type="match status" value="1"/>
</dbReference>
<dbReference type="Pfam" id="PF01663">
    <property type="entry name" value="Phosphodiest"/>
    <property type="match status" value="1"/>
</dbReference>
<dbReference type="RefSeq" id="WP_203543199.1">
    <property type="nucleotide sequence ID" value="NZ_JACOPV010000005.1"/>
</dbReference>
<evidence type="ECO:0000313" key="3">
    <source>
        <dbReference type="Proteomes" id="UP000745663"/>
    </source>
</evidence>
<dbReference type="EMBL" id="JACOPV010000005">
    <property type="protein sequence ID" value="MBM5457953.1"/>
    <property type="molecule type" value="Genomic_DNA"/>
</dbReference>
<comment type="caution">
    <text evidence="2">The sequence shown here is derived from an EMBL/GenBank/DDBJ whole genome shotgun (WGS) entry which is preliminary data.</text>
</comment>
<name>A0ABS2BWI5_9PSED</name>
<dbReference type="Gene3D" id="3.30.1360.110">
    <property type="entry name" value="Domain 2, Phosphonoacetate Hydrolase"/>
    <property type="match status" value="1"/>
</dbReference>
<dbReference type="PANTHER" id="PTHR10151">
    <property type="entry name" value="ECTONUCLEOTIDE PYROPHOSPHATASE/PHOSPHODIESTERASE"/>
    <property type="match status" value="1"/>
</dbReference>
<dbReference type="Proteomes" id="UP000745663">
    <property type="component" value="Unassembled WGS sequence"/>
</dbReference>
<dbReference type="GO" id="GO:0047400">
    <property type="term" value="F:phosphonoacetate hydrolase activity"/>
    <property type="evidence" value="ECO:0007669"/>
    <property type="project" value="UniProtKB-EC"/>
</dbReference>
<dbReference type="NCBIfam" id="TIGR02335">
    <property type="entry name" value="hydr_PhnA"/>
    <property type="match status" value="1"/>
</dbReference>